<reference evidence="1 2" key="1">
    <citation type="submission" date="2018-06" db="EMBL/GenBank/DDBJ databases">
        <authorList>
            <consortium name="Pathogen Informatics"/>
            <person name="Doyle S."/>
        </authorList>
    </citation>
    <scope>NUCLEOTIDE SEQUENCE [LARGE SCALE GENOMIC DNA]</scope>
    <source>
        <strain evidence="1 2">NCTC10392</strain>
    </source>
</reference>
<gene>
    <name evidence="1" type="ORF">NCTC10392_02553</name>
</gene>
<name>A0A379ID59_PSEFL</name>
<accession>A0A379ID59</accession>
<dbReference type="EMBL" id="UGUS01000002">
    <property type="protein sequence ID" value="SUD30631.1"/>
    <property type="molecule type" value="Genomic_DNA"/>
</dbReference>
<dbReference type="Gene3D" id="3.90.550.20">
    <property type="match status" value="1"/>
</dbReference>
<keyword evidence="1" id="KW-0808">Transferase</keyword>
<sequence>MHLCVEFRPLPKEFHYFWAGQDIPANLVENMVSNALRTPGYKSILHVDADNPGIFQAIKSKLESRAPGLTVMNLHEDELLKQLKNGDMYNYFRQGQGKNLAAVSDVARYPIMNKYGGIYLDTDDVIQANIASGSSALKAGSTDIILNRPVAHSLTDYNAFYNTSNFATHPDNPVIAHVITEMEKRFAANKSYFTANRPTVSRDSAGKIQFTPEFNVYETKIFETVGPTLFNDILKSKKPDIYDLGFDGAIKQLKVVGGRAVSSGSKVDVESNVRQLFQSKGITPPPRLRAQLQATKEHYLALHHQLDIKVGAEHSWINT</sequence>
<dbReference type="Proteomes" id="UP000255125">
    <property type="component" value="Unassembled WGS sequence"/>
</dbReference>
<dbReference type="GO" id="GO:0016740">
    <property type="term" value="F:transferase activity"/>
    <property type="evidence" value="ECO:0007669"/>
    <property type="project" value="UniProtKB-KW"/>
</dbReference>
<protein>
    <submittedName>
        <fullName evidence="1">Sugar-binding domain (DXD), glycosyltransferase family protein</fullName>
    </submittedName>
</protein>
<organism evidence="1 2">
    <name type="scientific">Pseudomonas fluorescens</name>
    <dbReference type="NCBI Taxonomy" id="294"/>
    <lineage>
        <taxon>Bacteria</taxon>
        <taxon>Pseudomonadati</taxon>
        <taxon>Pseudomonadota</taxon>
        <taxon>Gammaproteobacteria</taxon>
        <taxon>Pseudomonadales</taxon>
        <taxon>Pseudomonadaceae</taxon>
        <taxon>Pseudomonas</taxon>
    </lineage>
</organism>
<dbReference type="InterPro" id="IPR029044">
    <property type="entry name" value="Nucleotide-diphossugar_trans"/>
</dbReference>
<dbReference type="InterPro" id="IPR007577">
    <property type="entry name" value="GlycoTrfase_DXD_sugar-bd_CS"/>
</dbReference>
<dbReference type="Pfam" id="PF04488">
    <property type="entry name" value="Gly_transf_sug"/>
    <property type="match status" value="1"/>
</dbReference>
<evidence type="ECO:0000313" key="1">
    <source>
        <dbReference type="EMBL" id="SUD30631.1"/>
    </source>
</evidence>
<evidence type="ECO:0000313" key="2">
    <source>
        <dbReference type="Proteomes" id="UP000255125"/>
    </source>
</evidence>
<proteinExistence type="predicted"/>
<dbReference type="AlphaFoldDB" id="A0A379ID59"/>
<dbReference type="SUPFAM" id="SSF53448">
    <property type="entry name" value="Nucleotide-diphospho-sugar transferases"/>
    <property type="match status" value="1"/>
</dbReference>